<keyword evidence="8 10" id="KW-0479">Metal-binding</keyword>
<dbReference type="GO" id="GO:0004750">
    <property type="term" value="F:D-ribulose-phosphate 3-epimerase activity"/>
    <property type="evidence" value="ECO:0007669"/>
    <property type="project" value="UniProtKB-UniRule"/>
</dbReference>
<dbReference type="InterPro" id="IPR026019">
    <property type="entry name" value="Ribul_P_3_epim"/>
</dbReference>
<evidence type="ECO:0000256" key="3">
    <source>
        <dbReference type="ARBA" id="ARBA00001941"/>
    </source>
</evidence>
<feature type="binding site" evidence="10 13">
    <location>
        <position position="72"/>
    </location>
    <ligand>
        <name>a divalent metal cation</name>
        <dbReference type="ChEBI" id="CHEBI:60240"/>
    </ligand>
</feature>
<name>A0A537JAB8_9BACT</name>
<comment type="cofactor">
    <cofactor evidence="5">
        <name>Fe(2+)</name>
        <dbReference type="ChEBI" id="CHEBI:29033"/>
    </cofactor>
</comment>
<feature type="binding site" evidence="10">
    <location>
        <begin position="181"/>
        <end position="183"/>
    </location>
    <ligand>
        <name>substrate</name>
    </ligand>
</feature>
<evidence type="ECO:0000256" key="2">
    <source>
        <dbReference type="ARBA" id="ARBA00001936"/>
    </source>
</evidence>
<evidence type="ECO:0000313" key="16">
    <source>
        <dbReference type="Proteomes" id="UP000320048"/>
    </source>
</evidence>
<keyword evidence="13" id="KW-0464">Manganese</keyword>
<comment type="cofactor">
    <cofactor evidence="4">
        <name>Zn(2+)</name>
        <dbReference type="ChEBI" id="CHEBI:29105"/>
    </cofactor>
</comment>
<evidence type="ECO:0000256" key="6">
    <source>
        <dbReference type="ARBA" id="ARBA00009541"/>
    </source>
</evidence>
<comment type="cofactor">
    <cofactor evidence="10 13">
        <name>a divalent metal cation</name>
        <dbReference type="ChEBI" id="CHEBI:60240"/>
    </cofactor>
    <text evidence="10 13">Binds 1 divalent metal cation per subunit.</text>
</comment>
<comment type="caution">
    <text evidence="10">Lacks conserved residue(s) required for the propagation of feature annotation.</text>
</comment>
<evidence type="ECO:0000256" key="1">
    <source>
        <dbReference type="ARBA" id="ARBA00001782"/>
    </source>
</evidence>
<dbReference type="FunFam" id="3.20.20.70:FF:000004">
    <property type="entry name" value="Ribulose-phosphate 3-epimerase"/>
    <property type="match status" value="1"/>
</dbReference>
<feature type="binding site" evidence="10 14">
    <location>
        <position position="72"/>
    </location>
    <ligand>
        <name>substrate</name>
    </ligand>
</feature>
<dbReference type="SUPFAM" id="SSF51366">
    <property type="entry name" value="Ribulose-phoshate binding barrel"/>
    <property type="match status" value="1"/>
</dbReference>
<dbReference type="Pfam" id="PF00834">
    <property type="entry name" value="Ribul_P_3_epim"/>
    <property type="match status" value="1"/>
</dbReference>
<evidence type="ECO:0000313" key="15">
    <source>
        <dbReference type="EMBL" id="TMI80292.1"/>
    </source>
</evidence>
<comment type="pathway">
    <text evidence="10">Carbohydrate degradation.</text>
</comment>
<gene>
    <name evidence="10 15" type="primary">rpe</name>
    <name evidence="15" type="ORF">E6H04_08860</name>
</gene>
<comment type="cofactor">
    <cofactor evidence="3">
        <name>Co(2+)</name>
        <dbReference type="ChEBI" id="CHEBI:48828"/>
    </cofactor>
</comment>
<dbReference type="GO" id="GO:0006098">
    <property type="term" value="P:pentose-phosphate shunt"/>
    <property type="evidence" value="ECO:0007669"/>
    <property type="project" value="UniProtKB-UniRule"/>
</dbReference>
<comment type="function">
    <text evidence="10">Catalyzes the reversible epimerization of D-ribulose 5-phosphate to D-xylulose 5-phosphate.</text>
</comment>
<dbReference type="GO" id="GO:0019323">
    <property type="term" value="P:pentose catabolic process"/>
    <property type="evidence" value="ECO:0007669"/>
    <property type="project" value="UniProtKB-UniRule"/>
</dbReference>
<dbReference type="EC" id="5.1.3.1" evidence="7 10"/>
<organism evidence="15 16">
    <name type="scientific">Candidatus Segetimicrobium genomatis</name>
    <dbReference type="NCBI Taxonomy" id="2569760"/>
    <lineage>
        <taxon>Bacteria</taxon>
        <taxon>Bacillati</taxon>
        <taxon>Candidatus Sysuimicrobiota</taxon>
        <taxon>Candidatus Sysuimicrobiia</taxon>
        <taxon>Candidatus Sysuimicrobiales</taxon>
        <taxon>Candidatus Segetimicrobiaceae</taxon>
        <taxon>Candidatus Segetimicrobium</taxon>
    </lineage>
</organism>
<dbReference type="InterPro" id="IPR000056">
    <property type="entry name" value="Ribul_P_3_epim-like"/>
</dbReference>
<reference evidence="15 16" key="1">
    <citation type="journal article" date="2019" name="Nat. Microbiol.">
        <title>Mediterranean grassland soil C-N compound turnover is dependent on rainfall and depth, and is mediated by genomically divergent microorganisms.</title>
        <authorList>
            <person name="Diamond S."/>
            <person name="Andeer P.F."/>
            <person name="Li Z."/>
            <person name="Crits-Christoph A."/>
            <person name="Burstein D."/>
            <person name="Anantharaman K."/>
            <person name="Lane K.R."/>
            <person name="Thomas B.C."/>
            <person name="Pan C."/>
            <person name="Northen T.R."/>
            <person name="Banfield J.F."/>
        </authorList>
    </citation>
    <scope>NUCLEOTIDE SEQUENCE [LARGE SCALE GENOMIC DNA]</scope>
    <source>
        <strain evidence="15">NP_7</strain>
    </source>
</reference>
<dbReference type="Gene3D" id="3.20.20.70">
    <property type="entry name" value="Aldolase class I"/>
    <property type="match status" value="1"/>
</dbReference>
<dbReference type="HAMAP" id="MF_02227">
    <property type="entry name" value="RPE"/>
    <property type="match status" value="1"/>
</dbReference>
<keyword evidence="9 10" id="KW-0413">Isomerase</keyword>
<dbReference type="AlphaFoldDB" id="A0A537JAB8"/>
<feature type="active site" description="Proton donor" evidence="10 12">
    <location>
        <position position="181"/>
    </location>
</feature>
<evidence type="ECO:0000256" key="13">
    <source>
        <dbReference type="PIRSR" id="PIRSR001461-2"/>
    </source>
</evidence>
<feature type="active site" description="Proton acceptor" evidence="10 12">
    <location>
        <position position="41"/>
    </location>
</feature>
<comment type="catalytic activity">
    <reaction evidence="1 10 11">
        <text>D-ribulose 5-phosphate = D-xylulose 5-phosphate</text>
        <dbReference type="Rhea" id="RHEA:13677"/>
        <dbReference type="ChEBI" id="CHEBI:57737"/>
        <dbReference type="ChEBI" id="CHEBI:58121"/>
        <dbReference type="EC" id="5.1.3.1"/>
    </reaction>
</comment>
<proteinExistence type="inferred from homology"/>
<evidence type="ECO:0000256" key="9">
    <source>
        <dbReference type="ARBA" id="ARBA00023235"/>
    </source>
</evidence>
<keyword evidence="13" id="KW-0862">Zinc</keyword>
<evidence type="ECO:0000256" key="5">
    <source>
        <dbReference type="ARBA" id="ARBA00001954"/>
    </source>
</evidence>
<feature type="binding site" evidence="14">
    <location>
        <position position="183"/>
    </location>
    <ligand>
        <name>substrate</name>
    </ligand>
</feature>
<dbReference type="PIRSF" id="PIRSF001461">
    <property type="entry name" value="RPE"/>
    <property type="match status" value="1"/>
</dbReference>
<evidence type="ECO:0000256" key="12">
    <source>
        <dbReference type="PIRSR" id="PIRSR001461-1"/>
    </source>
</evidence>
<dbReference type="GO" id="GO:0005737">
    <property type="term" value="C:cytoplasm"/>
    <property type="evidence" value="ECO:0007669"/>
    <property type="project" value="UniProtKB-ARBA"/>
</dbReference>
<feature type="binding site" evidence="14">
    <location>
        <begin position="148"/>
        <end position="151"/>
    </location>
    <ligand>
        <name>substrate</name>
    </ligand>
</feature>
<dbReference type="GO" id="GO:0046872">
    <property type="term" value="F:metal ion binding"/>
    <property type="evidence" value="ECO:0007669"/>
    <property type="project" value="UniProtKB-UniRule"/>
</dbReference>
<dbReference type="InterPro" id="IPR013785">
    <property type="entry name" value="Aldolase_TIM"/>
</dbReference>
<feature type="binding site" evidence="10 14">
    <location>
        <position position="14"/>
    </location>
    <ligand>
        <name>substrate</name>
    </ligand>
</feature>
<evidence type="ECO:0000256" key="7">
    <source>
        <dbReference type="ARBA" id="ARBA00013188"/>
    </source>
</evidence>
<feature type="binding site" evidence="10 13">
    <location>
        <position position="41"/>
    </location>
    <ligand>
        <name>a divalent metal cation</name>
        <dbReference type="ChEBI" id="CHEBI:60240"/>
    </ligand>
</feature>
<evidence type="ECO:0000256" key="11">
    <source>
        <dbReference type="PIRNR" id="PIRNR001461"/>
    </source>
</evidence>
<dbReference type="PANTHER" id="PTHR11749">
    <property type="entry name" value="RIBULOSE-5-PHOSPHATE-3-EPIMERASE"/>
    <property type="match status" value="1"/>
</dbReference>
<dbReference type="NCBIfam" id="NF004076">
    <property type="entry name" value="PRK05581.1-4"/>
    <property type="match status" value="1"/>
</dbReference>
<sequence>MTADRPPSVQIAPSILAADFGRLAEEVRAAERAGAARIHVDVMDGRFVQEITLGPVVIQAVRRATTLLIDVHLMIVEPDRHLEAFAGAGATALAVHPEACPHLYQTVHRIRSLGLHPWVALNPATPLSAAEWVLGAVAGVLVMTVEPGSGGQPFIPEMLAKIRALAQVRLDRDLRFEIAVDGGIGPDTAPAAVDAGASVLVAGTAVFRAPDGIGPAVGRLRDSIRPMRRRP</sequence>
<comment type="similarity">
    <text evidence="6 10 11">Belongs to the ribulose-phosphate 3-epimerase family.</text>
</comment>
<feature type="binding site" evidence="14">
    <location>
        <begin position="203"/>
        <end position="204"/>
    </location>
    <ligand>
        <name>substrate</name>
    </ligand>
</feature>
<comment type="cofactor">
    <cofactor evidence="2">
        <name>Mn(2+)</name>
        <dbReference type="ChEBI" id="CHEBI:29035"/>
    </cofactor>
</comment>
<feature type="binding site" evidence="10 13">
    <location>
        <position position="39"/>
    </location>
    <ligand>
        <name>a divalent metal cation</name>
        <dbReference type="ChEBI" id="CHEBI:60240"/>
    </ligand>
</feature>
<evidence type="ECO:0000256" key="14">
    <source>
        <dbReference type="PIRSR" id="PIRSR001461-3"/>
    </source>
</evidence>
<dbReference type="InterPro" id="IPR011060">
    <property type="entry name" value="RibuloseP-bd_barrel"/>
</dbReference>
<dbReference type="NCBIfam" id="TIGR01163">
    <property type="entry name" value="rpe"/>
    <property type="match status" value="1"/>
</dbReference>
<feature type="binding site" evidence="10 13">
    <location>
        <position position="181"/>
    </location>
    <ligand>
        <name>a divalent metal cation</name>
        <dbReference type="ChEBI" id="CHEBI:60240"/>
    </ligand>
</feature>
<comment type="caution">
    <text evidence="15">The sequence shown here is derived from an EMBL/GenBank/DDBJ whole genome shotgun (WGS) entry which is preliminary data.</text>
</comment>
<protein>
    <recommendedName>
        <fullName evidence="7 10">Ribulose-phosphate 3-epimerase</fullName>
        <ecNumber evidence="7 10">5.1.3.1</ecNumber>
    </recommendedName>
</protein>
<dbReference type="Proteomes" id="UP000320048">
    <property type="component" value="Unassembled WGS sequence"/>
</dbReference>
<evidence type="ECO:0000256" key="10">
    <source>
        <dbReference type="HAMAP-Rule" id="MF_02227"/>
    </source>
</evidence>
<dbReference type="PROSITE" id="PS01086">
    <property type="entry name" value="RIBUL_P_3_EPIMER_2"/>
    <property type="match status" value="1"/>
</dbReference>
<keyword evidence="13" id="KW-0170">Cobalt</keyword>
<accession>A0A537JAB8</accession>
<dbReference type="EMBL" id="VBAO01000229">
    <property type="protein sequence ID" value="TMI80292.1"/>
    <property type="molecule type" value="Genomic_DNA"/>
</dbReference>
<evidence type="ECO:0000256" key="4">
    <source>
        <dbReference type="ARBA" id="ARBA00001947"/>
    </source>
</evidence>
<evidence type="ECO:0000256" key="8">
    <source>
        <dbReference type="ARBA" id="ARBA00022723"/>
    </source>
</evidence>
<keyword evidence="10 11" id="KW-0119">Carbohydrate metabolism</keyword>
<dbReference type="CDD" id="cd00429">
    <property type="entry name" value="RPE"/>
    <property type="match status" value="1"/>
</dbReference>